<reference evidence="15" key="1">
    <citation type="submission" date="2023-03" db="EMBL/GenBank/DDBJ databases">
        <title>Electrophorus voltai genome.</title>
        <authorList>
            <person name="Bian C."/>
        </authorList>
    </citation>
    <scope>NUCLEOTIDE SEQUENCE</scope>
    <source>
        <strain evidence="15">CB-2022</strain>
        <tissue evidence="15">Muscle</tissue>
    </source>
</reference>
<dbReference type="InterPro" id="IPR036880">
    <property type="entry name" value="Kunitz_BPTI_sf"/>
</dbReference>
<proteinExistence type="inferred from homology"/>
<dbReference type="CDD" id="cd22596">
    <property type="entry name" value="Kunitz_bikunin_1-like"/>
    <property type="match status" value="1"/>
</dbReference>
<keyword evidence="4" id="KW-0964">Secreted</keyword>
<dbReference type="InterPro" id="IPR012674">
    <property type="entry name" value="Calycin"/>
</dbReference>
<dbReference type="Proteomes" id="UP001239994">
    <property type="component" value="Unassembled WGS sequence"/>
</dbReference>
<feature type="region of interest" description="Disordered" evidence="13">
    <location>
        <begin position="1"/>
        <end position="26"/>
    </location>
</feature>
<evidence type="ECO:0000256" key="5">
    <source>
        <dbReference type="ARBA" id="ARBA00022685"/>
    </source>
</evidence>
<keyword evidence="12" id="KW-0325">Glycoprotein</keyword>
<keyword evidence="8" id="KW-0677">Repeat</keyword>
<feature type="non-terminal residue" evidence="15">
    <location>
        <position position="1"/>
    </location>
</feature>
<dbReference type="AlphaFoldDB" id="A0AAD8ZL14"/>
<evidence type="ECO:0000256" key="11">
    <source>
        <dbReference type="ARBA" id="ARBA00023157"/>
    </source>
</evidence>
<keyword evidence="16" id="KW-1185">Reference proteome</keyword>
<dbReference type="InterPro" id="IPR000566">
    <property type="entry name" value="Lipocln_cytosolic_FA-bd_dom"/>
</dbReference>
<dbReference type="Pfam" id="PF00061">
    <property type="entry name" value="Lipocalin"/>
    <property type="match status" value="1"/>
</dbReference>
<evidence type="ECO:0000313" key="15">
    <source>
        <dbReference type="EMBL" id="KAK1800634.1"/>
    </source>
</evidence>
<dbReference type="InterPro" id="IPR029856">
    <property type="entry name" value="AMBP"/>
</dbReference>
<evidence type="ECO:0000256" key="9">
    <source>
        <dbReference type="ARBA" id="ARBA00022900"/>
    </source>
</evidence>
<comment type="caution">
    <text evidence="15">The sequence shown here is derived from an EMBL/GenBank/DDBJ whole genome shotgun (WGS) entry which is preliminary data.</text>
</comment>
<evidence type="ECO:0000256" key="4">
    <source>
        <dbReference type="ARBA" id="ARBA00022525"/>
    </source>
</evidence>
<dbReference type="PROSITE" id="PS00280">
    <property type="entry name" value="BPTI_KUNITZ_1"/>
    <property type="match status" value="1"/>
</dbReference>
<dbReference type="InterPro" id="IPR002223">
    <property type="entry name" value="Kunitz_BPTI"/>
</dbReference>
<dbReference type="Pfam" id="PF00014">
    <property type="entry name" value="Kunitz_BPTI"/>
    <property type="match status" value="2"/>
</dbReference>
<dbReference type="PRINTS" id="PR00179">
    <property type="entry name" value="LIPOCALIN"/>
</dbReference>
<dbReference type="SUPFAM" id="SSF57362">
    <property type="entry name" value="BPTI-like"/>
    <property type="match status" value="2"/>
</dbReference>
<feature type="non-terminal residue" evidence="15">
    <location>
        <position position="412"/>
    </location>
</feature>
<protein>
    <recommendedName>
        <fullName evidence="3">Protein AMBP</fullName>
    </recommendedName>
</protein>
<name>A0AAD8ZL14_9TELE</name>
<keyword evidence="11" id="KW-1015">Disulfide bond</keyword>
<evidence type="ECO:0000256" key="3">
    <source>
        <dbReference type="ARBA" id="ARBA00018905"/>
    </source>
</evidence>
<dbReference type="InterPro" id="IPR020901">
    <property type="entry name" value="Prtase_inh_Kunz-CS"/>
</dbReference>
<evidence type="ECO:0000256" key="13">
    <source>
        <dbReference type="SAM" id="MobiDB-lite"/>
    </source>
</evidence>
<keyword evidence="6" id="KW-0646">Protease inhibitor</keyword>
<evidence type="ECO:0000256" key="8">
    <source>
        <dbReference type="ARBA" id="ARBA00022737"/>
    </source>
</evidence>
<dbReference type="EMBL" id="JAROKS010000010">
    <property type="protein sequence ID" value="KAK1800634.1"/>
    <property type="molecule type" value="Genomic_DNA"/>
</dbReference>
<evidence type="ECO:0000256" key="12">
    <source>
        <dbReference type="ARBA" id="ARBA00023180"/>
    </source>
</evidence>
<dbReference type="SUPFAM" id="SSF50814">
    <property type="entry name" value="Lipocalins"/>
    <property type="match status" value="1"/>
</dbReference>
<dbReference type="PRINTS" id="PR01215">
    <property type="entry name" value="A1MCGLOBULIN"/>
</dbReference>
<dbReference type="GO" id="GO:0005576">
    <property type="term" value="C:extracellular region"/>
    <property type="evidence" value="ECO:0007669"/>
    <property type="project" value="UniProtKB-SubCell"/>
</dbReference>
<evidence type="ECO:0000313" key="16">
    <source>
        <dbReference type="Proteomes" id="UP001239994"/>
    </source>
</evidence>
<evidence type="ECO:0000256" key="10">
    <source>
        <dbReference type="ARBA" id="ARBA00022991"/>
    </source>
</evidence>
<feature type="domain" description="BPTI/Kunitz inhibitor" evidence="14">
    <location>
        <begin position="287"/>
        <end position="337"/>
    </location>
</feature>
<evidence type="ECO:0000256" key="7">
    <source>
        <dbReference type="ARBA" id="ARBA00022729"/>
    </source>
</evidence>
<comment type="similarity">
    <text evidence="2">In the N-terminal section; belongs to the calycin superfamily. Lipocalin family.</text>
</comment>
<dbReference type="PANTHER" id="PTHR46676:SF1">
    <property type="entry name" value="PROTEIN AMBP"/>
    <property type="match status" value="1"/>
</dbReference>
<dbReference type="PROSITE" id="PS50279">
    <property type="entry name" value="BPTI_KUNITZ_2"/>
    <property type="match status" value="2"/>
</dbReference>
<dbReference type="PANTHER" id="PTHR46676">
    <property type="entry name" value="PROTEIN AMBP"/>
    <property type="match status" value="1"/>
</dbReference>
<keyword evidence="10" id="KW-0157">Chromophore</keyword>
<dbReference type="CDD" id="cd22597">
    <property type="entry name" value="Kunitz_bikunin_2-like"/>
    <property type="match status" value="1"/>
</dbReference>
<evidence type="ECO:0000259" key="14">
    <source>
        <dbReference type="PROSITE" id="PS50279"/>
    </source>
</evidence>
<dbReference type="PRINTS" id="PR00759">
    <property type="entry name" value="BASICPTASE"/>
</dbReference>
<organism evidence="15 16">
    <name type="scientific">Electrophorus voltai</name>
    <dbReference type="NCBI Taxonomy" id="2609070"/>
    <lineage>
        <taxon>Eukaryota</taxon>
        <taxon>Metazoa</taxon>
        <taxon>Chordata</taxon>
        <taxon>Craniata</taxon>
        <taxon>Vertebrata</taxon>
        <taxon>Euteleostomi</taxon>
        <taxon>Actinopterygii</taxon>
        <taxon>Neopterygii</taxon>
        <taxon>Teleostei</taxon>
        <taxon>Ostariophysi</taxon>
        <taxon>Gymnotiformes</taxon>
        <taxon>Gymnotoidei</taxon>
        <taxon>Gymnotidae</taxon>
        <taxon>Electrophorus</taxon>
    </lineage>
</organism>
<dbReference type="SMART" id="SM00131">
    <property type="entry name" value="KU"/>
    <property type="match status" value="2"/>
</dbReference>
<dbReference type="FunFam" id="4.10.410.10:FF:000005">
    <property type="entry name" value="Pancreatic trypsin inhibitor"/>
    <property type="match status" value="1"/>
</dbReference>
<gene>
    <name evidence="15" type="ORF">P4O66_005841</name>
</gene>
<evidence type="ECO:0000256" key="2">
    <source>
        <dbReference type="ARBA" id="ARBA00008238"/>
    </source>
</evidence>
<sequence length="412" mass="45868">AFSLGPKHTYPAGQCPSQEEEEEEEEGVKRKVLVLIWPKELRASVGPEKNSNASRVCGSASRVCGASPRWTLGFRTSISNPGELRPKQAVVWCCWQFLGKWYDIASASDCPWRRKHKTHSLVGSLELQRSDSPNTLDMTRTMSRQGVCKVITGSYELTETPGRFYYHSVKWSADVDAYVVHTNYDEYALVIMLKQQRHGNKTTSVKLYGRQRELRPTLIEDFKTLVAEQGMSADTISIKENKGDCVPGQQTNTPPETKPRARRTAALPTVEEGSGDDMPVFRGAESCTAKQDTGPCFGMFQRFSYNSSLMACQQFVYGGCMGNQNNFETEKECLQTCRTEAACRLPMDPGPCNAALELWAFDAATGKCVAFKYGGCNGNGNKFYSQKECEEYCGVTRDGNHGNRAHRPSQKG</sequence>
<dbReference type="InterPro" id="IPR002968">
    <property type="entry name" value="A1-microglobln"/>
</dbReference>
<feature type="domain" description="BPTI/Kunitz inhibitor" evidence="14">
    <location>
        <begin position="343"/>
        <end position="393"/>
    </location>
</feature>
<keyword evidence="5" id="KW-0165">Cleavage on pair of basic residues</keyword>
<keyword evidence="9" id="KW-0722">Serine protease inhibitor</keyword>
<accession>A0AAD8ZL14</accession>
<keyword evidence="7" id="KW-0732">Signal</keyword>
<evidence type="ECO:0000256" key="1">
    <source>
        <dbReference type="ARBA" id="ARBA00004613"/>
    </source>
</evidence>
<dbReference type="GO" id="GO:0004867">
    <property type="term" value="F:serine-type endopeptidase inhibitor activity"/>
    <property type="evidence" value="ECO:0007669"/>
    <property type="project" value="UniProtKB-KW"/>
</dbReference>
<evidence type="ECO:0000256" key="6">
    <source>
        <dbReference type="ARBA" id="ARBA00022690"/>
    </source>
</evidence>
<feature type="region of interest" description="Disordered" evidence="13">
    <location>
        <begin position="241"/>
        <end position="275"/>
    </location>
</feature>
<dbReference type="Gene3D" id="2.40.128.20">
    <property type="match status" value="1"/>
</dbReference>
<dbReference type="Gene3D" id="4.10.410.10">
    <property type="entry name" value="Pancreatic trypsin inhibitor Kunitz domain"/>
    <property type="match status" value="2"/>
</dbReference>
<comment type="subcellular location">
    <subcellularLocation>
        <location evidence="1">Secreted</location>
    </subcellularLocation>
</comment>